<keyword evidence="7" id="KW-0547">Nucleotide-binding</keyword>
<keyword evidence="9" id="KW-0067">ATP-binding</keyword>
<evidence type="ECO:0000313" key="16">
    <source>
        <dbReference type="Proteomes" id="UP001610563"/>
    </source>
</evidence>
<evidence type="ECO:0000256" key="7">
    <source>
        <dbReference type="ARBA" id="ARBA00022741"/>
    </source>
</evidence>
<evidence type="ECO:0000256" key="5">
    <source>
        <dbReference type="ARBA" id="ARBA00022527"/>
    </source>
</evidence>
<evidence type="ECO:0000256" key="13">
    <source>
        <dbReference type="ARBA" id="ARBA00048679"/>
    </source>
</evidence>
<comment type="subcellular location">
    <subcellularLocation>
        <location evidence="1">Preautophagosomal structure membrane</location>
        <topology evidence="1">Peripheral membrane protein</topology>
    </subcellularLocation>
</comment>
<sequence length="275" mass="31771">MPRLPDLVRDSQLDASFPHDRPDDTVHTYHERAPRLRRRLTRTEQWTRLRRIGHGGFARVYLEECTRPRTTDKPRFRAVKKINIDKWSAHIDYTRELEAISKFSQPKYLELGDLHNYLSHQRQKPLSEHEAQDVIYQILYGLQEMHENEFIHRDLKLNNILIQACPPENPWSVKIADFGISKRIDEGRVITTAVKGTPGYKAPELHGFLKSESPYAADIWAVGEGFGLAGSIAEYVHDVEKFPRGPLQDSRASNITIDFILALMRPIPSDRLTAK</sequence>
<keyword evidence="16" id="KW-1185">Reference proteome</keyword>
<reference evidence="15 16" key="1">
    <citation type="submission" date="2024-07" db="EMBL/GenBank/DDBJ databases">
        <title>Section-level genome sequencing and comparative genomics of Aspergillus sections Usti and Cavernicolus.</title>
        <authorList>
            <consortium name="Lawrence Berkeley National Laboratory"/>
            <person name="Nybo J.L."/>
            <person name="Vesth T.C."/>
            <person name="Theobald S."/>
            <person name="Frisvad J.C."/>
            <person name="Larsen T.O."/>
            <person name="Kjaerboelling I."/>
            <person name="Rothschild-Mancinelli K."/>
            <person name="Lyhne E.K."/>
            <person name="Kogle M.E."/>
            <person name="Barry K."/>
            <person name="Clum A."/>
            <person name="Na H."/>
            <person name="Ledsgaard L."/>
            <person name="Lin J."/>
            <person name="Lipzen A."/>
            <person name="Kuo A."/>
            <person name="Riley R."/>
            <person name="Mondo S."/>
            <person name="Labutti K."/>
            <person name="Haridas S."/>
            <person name="Pangalinan J."/>
            <person name="Salamov A.A."/>
            <person name="Simmons B.A."/>
            <person name="Magnuson J.K."/>
            <person name="Chen J."/>
            <person name="Drula E."/>
            <person name="Henrissat B."/>
            <person name="Wiebenga A."/>
            <person name="Lubbers R.J."/>
            <person name="Gomes A.C."/>
            <person name="Makela M.R."/>
            <person name="Stajich J."/>
            <person name="Grigoriev I.V."/>
            <person name="Mortensen U.H."/>
            <person name="De Vries R.P."/>
            <person name="Baker S.E."/>
            <person name="Andersen M.R."/>
        </authorList>
    </citation>
    <scope>NUCLEOTIDE SEQUENCE [LARGE SCALE GENOMIC DNA]</scope>
    <source>
        <strain evidence="15 16">CBS 209.92</strain>
    </source>
</reference>
<evidence type="ECO:0000256" key="3">
    <source>
        <dbReference type="ARBA" id="ARBA00018572"/>
    </source>
</evidence>
<dbReference type="PROSITE" id="PS00108">
    <property type="entry name" value="PROTEIN_KINASE_ST"/>
    <property type="match status" value="1"/>
</dbReference>
<comment type="catalytic activity">
    <reaction evidence="13">
        <text>L-seryl-[protein] + ATP = O-phospho-L-seryl-[protein] + ADP + H(+)</text>
        <dbReference type="Rhea" id="RHEA:17989"/>
        <dbReference type="Rhea" id="RHEA-COMP:9863"/>
        <dbReference type="Rhea" id="RHEA-COMP:11604"/>
        <dbReference type="ChEBI" id="CHEBI:15378"/>
        <dbReference type="ChEBI" id="CHEBI:29999"/>
        <dbReference type="ChEBI" id="CHEBI:30616"/>
        <dbReference type="ChEBI" id="CHEBI:83421"/>
        <dbReference type="ChEBI" id="CHEBI:456216"/>
        <dbReference type="EC" id="2.7.11.1"/>
    </reaction>
</comment>
<dbReference type="Proteomes" id="UP001610563">
    <property type="component" value="Unassembled WGS sequence"/>
</dbReference>
<dbReference type="InterPro" id="IPR011009">
    <property type="entry name" value="Kinase-like_dom_sf"/>
</dbReference>
<evidence type="ECO:0000256" key="8">
    <source>
        <dbReference type="ARBA" id="ARBA00022777"/>
    </source>
</evidence>
<name>A0ABR4G015_9EURO</name>
<dbReference type="SUPFAM" id="SSF56112">
    <property type="entry name" value="Protein kinase-like (PK-like)"/>
    <property type="match status" value="1"/>
</dbReference>
<dbReference type="PANTHER" id="PTHR24348">
    <property type="entry name" value="SERINE/THREONINE-PROTEIN KINASE UNC-51-RELATED"/>
    <property type="match status" value="1"/>
</dbReference>
<accession>A0ABR4G015</accession>
<dbReference type="Pfam" id="PF00069">
    <property type="entry name" value="Pkinase"/>
    <property type="match status" value="1"/>
</dbReference>
<dbReference type="Gene3D" id="1.10.510.10">
    <property type="entry name" value="Transferase(Phosphotransferase) domain 1"/>
    <property type="match status" value="1"/>
</dbReference>
<evidence type="ECO:0000256" key="12">
    <source>
        <dbReference type="ARBA" id="ARBA00047899"/>
    </source>
</evidence>
<feature type="domain" description="Protein kinase" evidence="14">
    <location>
        <begin position="46"/>
        <end position="275"/>
    </location>
</feature>
<evidence type="ECO:0000256" key="9">
    <source>
        <dbReference type="ARBA" id="ARBA00022840"/>
    </source>
</evidence>
<comment type="catalytic activity">
    <reaction evidence="12">
        <text>L-threonyl-[protein] + ATP = O-phospho-L-threonyl-[protein] + ADP + H(+)</text>
        <dbReference type="Rhea" id="RHEA:46608"/>
        <dbReference type="Rhea" id="RHEA-COMP:11060"/>
        <dbReference type="Rhea" id="RHEA-COMP:11605"/>
        <dbReference type="ChEBI" id="CHEBI:15378"/>
        <dbReference type="ChEBI" id="CHEBI:30013"/>
        <dbReference type="ChEBI" id="CHEBI:30616"/>
        <dbReference type="ChEBI" id="CHEBI:61977"/>
        <dbReference type="ChEBI" id="CHEBI:456216"/>
        <dbReference type="EC" id="2.7.11.1"/>
    </reaction>
</comment>
<protein>
    <recommendedName>
        <fullName evidence="3">Serine/threonine-protein kinase ATG1</fullName>
        <ecNumber evidence="2">2.7.11.1</ecNumber>
    </recommendedName>
    <alternativeName>
        <fullName evidence="11">Autophagy-related protein 1</fullName>
    </alternativeName>
    <alternativeName>
        <fullName evidence="4">Serine/threonine-protein kinase atg1</fullName>
    </alternativeName>
</protein>
<dbReference type="CDD" id="cd00180">
    <property type="entry name" value="PKc"/>
    <property type="match status" value="1"/>
</dbReference>
<dbReference type="PANTHER" id="PTHR24348:SF22">
    <property type="entry name" value="NON-SPECIFIC SERINE_THREONINE PROTEIN KINASE"/>
    <property type="match status" value="1"/>
</dbReference>
<dbReference type="InterPro" id="IPR008271">
    <property type="entry name" value="Ser/Thr_kinase_AS"/>
</dbReference>
<comment type="caution">
    <text evidence="15">The sequence shown here is derived from an EMBL/GenBank/DDBJ whole genome shotgun (WGS) entry which is preliminary data.</text>
</comment>
<evidence type="ECO:0000256" key="1">
    <source>
        <dbReference type="ARBA" id="ARBA00004623"/>
    </source>
</evidence>
<evidence type="ECO:0000256" key="10">
    <source>
        <dbReference type="ARBA" id="ARBA00023006"/>
    </source>
</evidence>
<proteinExistence type="predicted"/>
<organism evidence="15 16">
    <name type="scientific">Aspergillus keveii</name>
    <dbReference type="NCBI Taxonomy" id="714993"/>
    <lineage>
        <taxon>Eukaryota</taxon>
        <taxon>Fungi</taxon>
        <taxon>Dikarya</taxon>
        <taxon>Ascomycota</taxon>
        <taxon>Pezizomycotina</taxon>
        <taxon>Eurotiomycetes</taxon>
        <taxon>Eurotiomycetidae</taxon>
        <taxon>Eurotiales</taxon>
        <taxon>Aspergillaceae</taxon>
        <taxon>Aspergillus</taxon>
        <taxon>Aspergillus subgen. Nidulantes</taxon>
    </lineage>
</organism>
<keyword evidence="10" id="KW-0072">Autophagy</keyword>
<evidence type="ECO:0000259" key="14">
    <source>
        <dbReference type="PROSITE" id="PS50011"/>
    </source>
</evidence>
<dbReference type="InterPro" id="IPR000719">
    <property type="entry name" value="Prot_kinase_dom"/>
</dbReference>
<keyword evidence="5" id="KW-0723">Serine/threonine-protein kinase</keyword>
<dbReference type="EMBL" id="JBFTWV010000072">
    <property type="protein sequence ID" value="KAL2788870.1"/>
    <property type="molecule type" value="Genomic_DNA"/>
</dbReference>
<evidence type="ECO:0000256" key="4">
    <source>
        <dbReference type="ARBA" id="ARBA00019599"/>
    </source>
</evidence>
<dbReference type="SMART" id="SM00220">
    <property type="entry name" value="S_TKc"/>
    <property type="match status" value="1"/>
</dbReference>
<gene>
    <name evidence="15" type="ORF">BJX66DRAFT_326787</name>
</gene>
<dbReference type="EC" id="2.7.11.1" evidence="2"/>
<keyword evidence="8" id="KW-0418">Kinase</keyword>
<evidence type="ECO:0000256" key="6">
    <source>
        <dbReference type="ARBA" id="ARBA00022679"/>
    </source>
</evidence>
<evidence type="ECO:0000256" key="11">
    <source>
        <dbReference type="ARBA" id="ARBA00030237"/>
    </source>
</evidence>
<evidence type="ECO:0000256" key="2">
    <source>
        <dbReference type="ARBA" id="ARBA00012513"/>
    </source>
</evidence>
<dbReference type="InterPro" id="IPR045269">
    <property type="entry name" value="Atg1-like"/>
</dbReference>
<dbReference type="Gene3D" id="3.30.200.20">
    <property type="entry name" value="Phosphorylase Kinase, domain 1"/>
    <property type="match status" value="1"/>
</dbReference>
<keyword evidence="6" id="KW-0808">Transferase</keyword>
<dbReference type="PROSITE" id="PS50011">
    <property type="entry name" value="PROTEIN_KINASE_DOM"/>
    <property type="match status" value="1"/>
</dbReference>
<evidence type="ECO:0000313" key="15">
    <source>
        <dbReference type="EMBL" id="KAL2788870.1"/>
    </source>
</evidence>